<dbReference type="FunFam" id="3.30.420.10:FF:000045">
    <property type="entry name" value="3'-5' exonuclease DinG"/>
    <property type="match status" value="1"/>
</dbReference>
<dbReference type="AlphaFoldDB" id="A0A1F4R8P0"/>
<evidence type="ECO:0000313" key="5">
    <source>
        <dbReference type="EMBL" id="OGC04539.1"/>
    </source>
</evidence>
<dbReference type="GO" id="GO:0005829">
    <property type="term" value="C:cytosol"/>
    <property type="evidence" value="ECO:0007669"/>
    <property type="project" value="TreeGrafter"/>
</dbReference>
<dbReference type="SMART" id="SM00479">
    <property type="entry name" value="EXOIII"/>
    <property type="match status" value="1"/>
</dbReference>
<keyword evidence="1" id="KW-0540">Nuclease</keyword>
<dbReference type="Gene3D" id="1.20.5.140">
    <property type="match status" value="1"/>
</dbReference>
<dbReference type="GO" id="GO:0008408">
    <property type="term" value="F:3'-5' exonuclease activity"/>
    <property type="evidence" value="ECO:0007669"/>
    <property type="project" value="TreeGrafter"/>
</dbReference>
<sequence length="215" mass="24268">MIAELLRDRQFQELEKEYKFLSRARGETIDSLDYVILDLETTGLEPTIHEITEIGAIKTKGTEITDLYSTLIKPKEKITPEITRLTGIDNDMVADAPSLETSLPKFLDYIGDAVLIAHNADFDVAFLKAQIKRFNNQQELTNAVLCSVKLSRLLLPGLANYKLHTVAAHLGFKVENRHRAIGDVELTYQIWAKFLPMLKDKGIKTLKELQASIAQ</sequence>
<protein>
    <recommendedName>
        <fullName evidence="4">Exonuclease domain-containing protein</fullName>
    </recommendedName>
</protein>
<dbReference type="Pfam" id="PF00929">
    <property type="entry name" value="RNase_T"/>
    <property type="match status" value="1"/>
</dbReference>
<dbReference type="InterPro" id="IPR036397">
    <property type="entry name" value="RNaseH_sf"/>
</dbReference>
<accession>A0A1F4R8P0</accession>
<keyword evidence="2" id="KW-0378">Hydrolase</keyword>
<organism evidence="5 6">
    <name type="scientific">candidate division WOR-1 bacterium RIFCSPLOWO2_02_FULL_46_20</name>
    <dbReference type="NCBI Taxonomy" id="1802567"/>
    <lineage>
        <taxon>Bacteria</taxon>
        <taxon>Bacillati</taxon>
        <taxon>Saganbacteria</taxon>
    </lineage>
</organism>
<dbReference type="GO" id="GO:0003677">
    <property type="term" value="F:DNA binding"/>
    <property type="evidence" value="ECO:0007669"/>
    <property type="project" value="InterPro"/>
</dbReference>
<reference evidence="5 6" key="1">
    <citation type="journal article" date="2016" name="Nat. Commun.">
        <title>Thousands of microbial genomes shed light on interconnected biogeochemical processes in an aquifer system.</title>
        <authorList>
            <person name="Anantharaman K."/>
            <person name="Brown C.T."/>
            <person name="Hug L.A."/>
            <person name="Sharon I."/>
            <person name="Castelle C.J."/>
            <person name="Probst A.J."/>
            <person name="Thomas B.C."/>
            <person name="Singh A."/>
            <person name="Wilkins M.J."/>
            <person name="Karaoz U."/>
            <person name="Brodie E.L."/>
            <person name="Williams K.H."/>
            <person name="Hubbard S.S."/>
            <person name="Banfield J.F."/>
        </authorList>
    </citation>
    <scope>NUCLEOTIDE SEQUENCE [LARGE SCALE GENOMIC DNA]</scope>
</reference>
<dbReference type="NCBIfam" id="TIGR00573">
    <property type="entry name" value="dnaq"/>
    <property type="match status" value="1"/>
</dbReference>
<keyword evidence="3" id="KW-0269">Exonuclease</keyword>
<dbReference type="InterPro" id="IPR006054">
    <property type="entry name" value="DnaQ"/>
</dbReference>
<evidence type="ECO:0000259" key="4">
    <source>
        <dbReference type="SMART" id="SM00479"/>
    </source>
</evidence>
<evidence type="ECO:0000313" key="6">
    <source>
        <dbReference type="Proteomes" id="UP000176938"/>
    </source>
</evidence>
<dbReference type="InterPro" id="IPR012337">
    <property type="entry name" value="RNaseH-like_sf"/>
</dbReference>
<dbReference type="GO" id="GO:0006260">
    <property type="term" value="P:DNA replication"/>
    <property type="evidence" value="ECO:0007669"/>
    <property type="project" value="InterPro"/>
</dbReference>
<dbReference type="SUPFAM" id="SSF53098">
    <property type="entry name" value="Ribonuclease H-like"/>
    <property type="match status" value="1"/>
</dbReference>
<dbReference type="Proteomes" id="UP000176938">
    <property type="component" value="Unassembled WGS sequence"/>
</dbReference>
<dbReference type="Gene3D" id="3.30.420.10">
    <property type="entry name" value="Ribonuclease H-like superfamily/Ribonuclease H"/>
    <property type="match status" value="1"/>
</dbReference>
<dbReference type="CDD" id="cd06127">
    <property type="entry name" value="DEDDh"/>
    <property type="match status" value="1"/>
</dbReference>
<proteinExistence type="predicted"/>
<gene>
    <name evidence="5" type="ORF">A3H38_02420</name>
</gene>
<dbReference type="GO" id="GO:0003887">
    <property type="term" value="F:DNA-directed DNA polymerase activity"/>
    <property type="evidence" value="ECO:0007669"/>
    <property type="project" value="InterPro"/>
</dbReference>
<comment type="caution">
    <text evidence="5">The sequence shown here is derived from an EMBL/GenBank/DDBJ whole genome shotgun (WGS) entry which is preliminary data.</text>
</comment>
<dbReference type="EMBL" id="METP01000049">
    <property type="protein sequence ID" value="OGC04539.1"/>
    <property type="molecule type" value="Genomic_DNA"/>
</dbReference>
<name>A0A1F4R8P0_UNCSA</name>
<dbReference type="PANTHER" id="PTHR30231:SF4">
    <property type="entry name" value="PROTEIN NEN2"/>
    <property type="match status" value="1"/>
</dbReference>
<evidence type="ECO:0000256" key="2">
    <source>
        <dbReference type="ARBA" id="ARBA00022801"/>
    </source>
</evidence>
<dbReference type="PANTHER" id="PTHR30231">
    <property type="entry name" value="DNA POLYMERASE III SUBUNIT EPSILON"/>
    <property type="match status" value="1"/>
</dbReference>
<dbReference type="InterPro" id="IPR013520">
    <property type="entry name" value="Ribonucl_H"/>
</dbReference>
<evidence type="ECO:0000256" key="1">
    <source>
        <dbReference type="ARBA" id="ARBA00022722"/>
    </source>
</evidence>
<evidence type="ECO:0000256" key="3">
    <source>
        <dbReference type="ARBA" id="ARBA00022839"/>
    </source>
</evidence>
<feature type="domain" description="Exonuclease" evidence="4">
    <location>
        <begin position="33"/>
        <end position="200"/>
    </location>
</feature>